<sequence>MSKTPILRASATDWKLTGAIAAVCAIAVGGAYFSADIRDSELVPASHAMPDDVEVLAEPPVKLAESFRLPNTPVPGQYRALSAKGLTITHEGETITASDPNGNPVWHYTRAGLDLCSLGTAWGKVVATYRTGVGCGDTVAIDAATGQYSDTRSAINSEDVVAIASNDRVGTVSTERVDIWRSDMVRTIEYGDVKAKQEPDMQEHEECSITSALTRTENLAVTESCPENPNVTSLRLMGATPEDSRKPEISADATMDNQGSRLIAVGQKAAAVYQPGETPRIDSYSETGEKTASQPVAPSPEVNNSSTPFAPATADLPHHMSWFDGQRLYLFTPTTLKVDHVFEDAIGTGMAVGDRLLMPTDEGIAVVNWSTGETERNIPVDRGDYEGPVFLTQSGTSIVEQRGDTAVGLSAL</sequence>
<feature type="region of interest" description="Disordered" evidence="1">
    <location>
        <begin position="274"/>
        <end position="305"/>
    </location>
</feature>
<evidence type="ECO:0000313" key="2">
    <source>
        <dbReference type="EMBL" id="PCC83361.1"/>
    </source>
</evidence>
<comment type="caution">
    <text evidence="2">The sequence shown here is derived from an EMBL/GenBank/DDBJ whole genome shotgun (WGS) entry which is preliminary data.</text>
</comment>
<name>A0A2A4ALL8_9CORY</name>
<feature type="compositionally biased region" description="Polar residues" evidence="1">
    <location>
        <begin position="284"/>
        <end position="305"/>
    </location>
</feature>
<reference evidence="2 3" key="1">
    <citation type="submission" date="2017-09" db="EMBL/GenBank/DDBJ databases">
        <title>Draft Genome Sequence of Corynebacterium accolens AH4003.</title>
        <authorList>
            <person name="Chen Y."/>
            <person name="Oosthuysen W.F."/>
            <person name="Kelley S."/>
            <person name="Horswill A."/>
        </authorList>
    </citation>
    <scope>NUCLEOTIDE SEQUENCE [LARGE SCALE GENOMIC DNA]</scope>
    <source>
        <strain evidence="2 3">AH4003</strain>
    </source>
</reference>
<dbReference type="EMBL" id="NWBP01000011">
    <property type="protein sequence ID" value="PCC83361.1"/>
    <property type="molecule type" value="Genomic_DNA"/>
</dbReference>
<dbReference type="AlphaFoldDB" id="A0A2A4ALL8"/>
<proteinExistence type="predicted"/>
<protein>
    <submittedName>
        <fullName evidence="2">Uncharacterized protein</fullName>
    </submittedName>
</protein>
<gene>
    <name evidence="2" type="ORF">COM45_03105</name>
</gene>
<evidence type="ECO:0000256" key="1">
    <source>
        <dbReference type="SAM" id="MobiDB-lite"/>
    </source>
</evidence>
<evidence type="ECO:0000313" key="3">
    <source>
        <dbReference type="Proteomes" id="UP000218690"/>
    </source>
</evidence>
<accession>A0A2A4ALL8</accession>
<organism evidence="2 3">
    <name type="scientific">Corynebacterium accolens</name>
    <dbReference type="NCBI Taxonomy" id="38284"/>
    <lineage>
        <taxon>Bacteria</taxon>
        <taxon>Bacillati</taxon>
        <taxon>Actinomycetota</taxon>
        <taxon>Actinomycetes</taxon>
        <taxon>Mycobacteriales</taxon>
        <taxon>Corynebacteriaceae</taxon>
        <taxon>Corynebacterium</taxon>
    </lineage>
</organism>
<dbReference type="Proteomes" id="UP000218690">
    <property type="component" value="Unassembled WGS sequence"/>
</dbReference>